<accession>A0A1F4ZR05</accession>
<gene>
    <name evidence="1" type="ORF">A2397_04680</name>
</gene>
<evidence type="ECO:0000313" key="2">
    <source>
        <dbReference type="Proteomes" id="UP000176424"/>
    </source>
</evidence>
<dbReference type="EMBL" id="MEXR01000053">
    <property type="protein sequence ID" value="OGD08680.1"/>
    <property type="molecule type" value="Genomic_DNA"/>
</dbReference>
<proteinExistence type="predicted"/>
<organism evidence="1 2">
    <name type="scientific">Candidatus Amesbacteria bacterium RIFOXYB1_FULL_44_23</name>
    <dbReference type="NCBI Taxonomy" id="1797263"/>
    <lineage>
        <taxon>Bacteria</taxon>
        <taxon>Candidatus Amesiibacteriota</taxon>
    </lineage>
</organism>
<dbReference type="Proteomes" id="UP000176424">
    <property type="component" value="Unassembled WGS sequence"/>
</dbReference>
<evidence type="ECO:0000313" key="1">
    <source>
        <dbReference type="EMBL" id="OGD08680.1"/>
    </source>
</evidence>
<reference evidence="1 2" key="1">
    <citation type="journal article" date="2016" name="Nat. Commun.">
        <title>Thousands of microbial genomes shed light on interconnected biogeochemical processes in an aquifer system.</title>
        <authorList>
            <person name="Anantharaman K."/>
            <person name="Brown C.T."/>
            <person name="Hug L.A."/>
            <person name="Sharon I."/>
            <person name="Castelle C.J."/>
            <person name="Probst A.J."/>
            <person name="Thomas B.C."/>
            <person name="Singh A."/>
            <person name="Wilkins M.J."/>
            <person name="Karaoz U."/>
            <person name="Brodie E.L."/>
            <person name="Williams K.H."/>
            <person name="Hubbard S.S."/>
            <person name="Banfield J.F."/>
        </authorList>
    </citation>
    <scope>NUCLEOTIDE SEQUENCE [LARGE SCALE GENOMIC DNA]</scope>
</reference>
<protein>
    <submittedName>
        <fullName evidence="1">Uncharacterized protein</fullName>
    </submittedName>
</protein>
<dbReference type="AlphaFoldDB" id="A0A1F4ZR05"/>
<dbReference type="STRING" id="1797263.A2397_04680"/>
<name>A0A1F4ZR05_9BACT</name>
<comment type="caution">
    <text evidence="1">The sequence shown here is derived from an EMBL/GenBank/DDBJ whole genome shotgun (WGS) entry which is preliminary data.</text>
</comment>
<sequence length="123" mass="13588">MNKKTILFGLTSLVLGGLVFTPKAVEAYRGDPAVQGPNYTQERHQAMEKAFETKDYNSWKNLMQGRGRVTRVVNSDNFAKFAQAHELAEQGKIAEANQIRQELGLGLQNGSGMGMGMGRNQSR</sequence>